<dbReference type="InterPro" id="IPR057664">
    <property type="entry name" value="CEP152_PLK4_bind"/>
</dbReference>
<accession>A0A3P8W667</accession>
<feature type="compositionally biased region" description="Basic and acidic residues" evidence="2">
    <location>
        <begin position="23"/>
        <end position="34"/>
    </location>
</feature>
<dbReference type="GeneTree" id="ENSGT00950000182870"/>
<proteinExistence type="predicted"/>
<name>A0A3P8W667_CYNSE</name>
<keyword evidence="1" id="KW-0175">Coiled coil</keyword>
<feature type="coiled-coil region" evidence="1">
    <location>
        <begin position="327"/>
        <end position="444"/>
    </location>
</feature>
<sequence>MSIDFDSAALQTQHEEEEYDQEDYAREQELHKLLTDLPDDMLEDSRDSSSPELEYSTCSNKNTTNSQEPEDSNFTRGDYTYTSLDNNDLSEYEPKPYSESNGNHLEYNGEGQRTLQNHKDHNPRNQFEVSKSFYSEGKRMQETDRKSIKAFSCKSYIKYNCITLESTYFMSLVFSKSVSTYKTFKNLMMFICLNKEQLAQQQILNKAKQRQIEDLEQKLEDSRRNMRYLEHQFAIVKDERESLVVNLKESRRLVEEAKEQEGHMQNKVKALEQQIQVLTERDHENIKKQRVAEAAVDSMKQQMLELCRSDTLSRTREQHDRDLTVMKEQHEAALLDLQQKLDSVSQALSEQVCSYSLQLKKMERQREEEQLERARIINALTKRLEDSQQQCAKLLQTSSVQEMSEVQMKLQQVQSAKALSENMNKVLQEDLADLKEQITLYESAVKHGVIALDLSNDSEHQLSESCMDLGLKKGKNGPLSDPKNPKDEAVQLLRLEMQRCLNSLKGKRQKISQLQEELQRCQSQMNKLQTQLEEAKLSSEVSSPNQSLYLS</sequence>
<protein>
    <submittedName>
        <fullName evidence="3">Centrosomal protein 152</fullName>
    </submittedName>
</protein>
<dbReference type="GO" id="GO:0007099">
    <property type="term" value="P:centriole replication"/>
    <property type="evidence" value="ECO:0007669"/>
    <property type="project" value="TreeGrafter"/>
</dbReference>
<reference evidence="3" key="2">
    <citation type="submission" date="2025-08" db="UniProtKB">
        <authorList>
            <consortium name="Ensembl"/>
        </authorList>
    </citation>
    <scope>IDENTIFICATION</scope>
</reference>
<feature type="region of interest" description="Disordered" evidence="2">
    <location>
        <begin position="1"/>
        <end position="109"/>
    </location>
</feature>
<evidence type="ECO:0000256" key="1">
    <source>
        <dbReference type="SAM" id="Coils"/>
    </source>
</evidence>
<dbReference type="Ensembl" id="ENSCSET00000020302.1">
    <property type="protein sequence ID" value="ENSCSEP00000020055.1"/>
    <property type="gene ID" value="ENSCSEG00000012779.1"/>
</dbReference>
<organism evidence="3 4">
    <name type="scientific">Cynoglossus semilaevis</name>
    <name type="common">Tongue sole</name>
    <dbReference type="NCBI Taxonomy" id="244447"/>
    <lineage>
        <taxon>Eukaryota</taxon>
        <taxon>Metazoa</taxon>
        <taxon>Chordata</taxon>
        <taxon>Craniata</taxon>
        <taxon>Vertebrata</taxon>
        <taxon>Euteleostomi</taxon>
        <taxon>Actinopterygii</taxon>
        <taxon>Neopterygii</taxon>
        <taxon>Teleostei</taxon>
        <taxon>Neoteleostei</taxon>
        <taxon>Acanthomorphata</taxon>
        <taxon>Carangaria</taxon>
        <taxon>Pleuronectiformes</taxon>
        <taxon>Pleuronectoidei</taxon>
        <taxon>Cynoglossidae</taxon>
        <taxon>Cynoglossinae</taxon>
        <taxon>Cynoglossus</taxon>
    </lineage>
</organism>
<dbReference type="PANTHER" id="PTHR10337">
    <property type="entry name" value="SHC TRANSFORMING PROTEIN"/>
    <property type="match status" value="1"/>
</dbReference>
<feature type="coiled-coil region" evidence="1">
    <location>
        <begin position="497"/>
        <end position="538"/>
    </location>
</feature>
<reference evidence="3" key="3">
    <citation type="submission" date="2025-09" db="UniProtKB">
        <authorList>
            <consortium name="Ensembl"/>
        </authorList>
    </citation>
    <scope>IDENTIFICATION</scope>
</reference>
<evidence type="ECO:0000313" key="4">
    <source>
        <dbReference type="Proteomes" id="UP000265120"/>
    </source>
</evidence>
<dbReference type="PANTHER" id="PTHR10337:SF6">
    <property type="entry name" value="CENTROSOMAL PROTEIN OF 152 KDA"/>
    <property type="match status" value="1"/>
</dbReference>
<dbReference type="AlphaFoldDB" id="A0A3P8W667"/>
<dbReference type="Pfam" id="PF25769">
    <property type="entry name" value="PLK4_bind_CEP152"/>
    <property type="match status" value="1"/>
</dbReference>
<dbReference type="InterPro" id="IPR051235">
    <property type="entry name" value="CEP152/SHC-Transforming"/>
</dbReference>
<reference evidence="3 4" key="1">
    <citation type="journal article" date="2014" name="Nat. Genet.">
        <title>Whole-genome sequence of a flatfish provides insights into ZW sex chromosome evolution and adaptation to a benthic lifestyle.</title>
        <authorList>
            <person name="Chen S."/>
            <person name="Zhang G."/>
            <person name="Shao C."/>
            <person name="Huang Q."/>
            <person name="Liu G."/>
            <person name="Zhang P."/>
            <person name="Song W."/>
            <person name="An N."/>
            <person name="Chalopin D."/>
            <person name="Volff J.N."/>
            <person name="Hong Y."/>
            <person name="Li Q."/>
            <person name="Sha Z."/>
            <person name="Zhou H."/>
            <person name="Xie M."/>
            <person name="Yu Q."/>
            <person name="Liu Y."/>
            <person name="Xiang H."/>
            <person name="Wang N."/>
            <person name="Wu K."/>
            <person name="Yang C."/>
            <person name="Zhou Q."/>
            <person name="Liao X."/>
            <person name="Yang L."/>
            <person name="Hu Q."/>
            <person name="Zhang J."/>
            <person name="Meng L."/>
            <person name="Jin L."/>
            <person name="Tian Y."/>
            <person name="Lian J."/>
            <person name="Yang J."/>
            <person name="Miao G."/>
            <person name="Liu S."/>
            <person name="Liang Z."/>
            <person name="Yan F."/>
            <person name="Li Y."/>
            <person name="Sun B."/>
            <person name="Zhang H."/>
            <person name="Zhang J."/>
            <person name="Zhu Y."/>
            <person name="Du M."/>
            <person name="Zhao Y."/>
            <person name="Schartl M."/>
            <person name="Tang Q."/>
            <person name="Wang J."/>
        </authorList>
    </citation>
    <scope>NUCLEOTIDE SEQUENCE</scope>
</reference>
<keyword evidence="4" id="KW-1185">Reference proteome</keyword>
<feature type="compositionally biased region" description="Polar residues" evidence="2">
    <location>
        <begin position="50"/>
        <end position="89"/>
    </location>
</feature>
<dbReference type="GO" id="GO:0005813">
    <property type="term" value="C:centrosome"/>
    <property type="evidence" value="ECO:0007669"/>
    <property type="project" value="TreeGrafter"/>
</dbReference>
<feature type="coiled-coil region" evidence="1">
    <location>
        <begin position="198"/>
        <end position="281"/>
    </location>
</feature>
<evidence type="ECO:0000256" key="2">
    <source>
        <dbReference type="SAM" id="MobiDB-lite"/>
    </source>
</evidence>
<dbReference type="Proteomes" id="UP000265120">
    <property type="component" value="Chromosome 6"/>
</dbReference>
<evidence type="ECO:0000313" key="3">
    <source>
        <dbReference type="Ensembl" id="ENSCSEP00000020055.1"/>
    </source>
</evidence>